<sequence length="69" mass="7818">MKEYGLPESWTKWYPFETCGLVAKFDGACDGNVFLESNFRKLSKSSTINTMGFGHCHKELCFTLVLSES</sequence>
<dbReference type="EMBL" id="KK198758">
    <property type="protein sequence ID" value="KCW69503.1"/>
    <property type="molecule type" value="Genomic_DNA"/>
</dbReference>
<proteinExistence type="predicted"/>
<dbReference type="AlphaFoldDB" id="A0A059BTD8"/>
<accession>A0A059BTD8</accession>
<dbReference type="Gramene" id="KCW69503">
    <property type="protein sequence ID" value="KCW69503"/>
    <property type="gene ID" value="EUGRSUZ_F02949"/>
</dbReference>
<gene>
    <name evidence="1" type="ORF">EUGRSUZ_F02949</name>
</gene>
<evidence type="ECO:0000313" key="1">
    <source>
        <dbReference type="EMBL" id="KCW69503.1"/>
    </source>
</evidence>
<reference evidence="1" key="1">
    <citation type="submission" date="2013-07" db="EMBL/GenBank/DDBJ databases">
        <title>The genome of Eucalyptus grandis.</title>
        <authorList>
            <person name="Schmutz J."/>
            <person name="Hayes R."/>
            <person name="Myburg A."/>
            <person name="Tuskan G."/>
            <person name="Grattapaglia D."/>
            <person name="Rokhsar D.S."/>
        </authorList>
    </citation>
    <scope>NUCLEOTIDE SEQUENCE</scope>
    <source>
        <tissue evidence="1">Leaf extractions</tissue>
    </source>
</reference>
<name>A0A059BTD8_EUCGR</name>
<dbReference type="InParanoid" id="A0A059BTD8"/>
<protein>
    <submittedName>
        <fullName evidence="1">Uncharacterized protein</fullName>
    </submittedName>
</protein>
<organism evidence="1">
    <name type="scientific">Eucalyptus grandis</name>
    <name type="common">Flooded gum</name>
    <dbReference type="NCBI Taxonomy" id="71139"/>
    <lineage>
        <taxon>Eukaryota</taxon>
        <taxon>Viridiplantae</taxon>
        <taxon>Streptophyta</taxon>
        <taxon>Embryophyta</taxon>
        <taxon>Tracheophyta</taxon>
        <taxon>Spermatophyta</taxon>
        <taxon>Magnoliopsida</taxon>
        <taxon>eudicotyledons</taxon>
        <taxon>Gunneridae</taxon>
        <taxon>Pentapetalae</taxon>
        <taxon>rosids</taxon>
        <taxon>malvids</taxon>
        <taxon>Myrtales</taxon>
        <taxon>Myrtaceae</taxon>
        <taxon>Myrtoideae</taxon>
        <taxon>Eucalypteae</taxon>
        <taxon>Eucalyptus</taxon>
    </lineage>
</organism>